<protein>
    <submittedName>
        <fullName evidence="1">Uncharacterized protein</fullName>
    </submittedName>
</protein>
<dbReference type="Proteomes" id="UP001066276">
    <property type="component" value="Chromosome 4_2"/>
</dbReference>
<sequence length="115" mass="11886">MGSFGPVRSCSSVLGFRRSSFVVSRSSVSQIQVPPSIPGVTLSSVSIHKSSSGLSDTHTFRSASLPISVFVTRISCSDVTSCSSVLVALPPGHGFIGSGLCLVTAPMDARLQLIC</sequence>
<accession>A0AAV7SI58</accession>
<dbReference type="EMBL" id="JANPWB010000008">
    <property type="protein sequence ID" value="KAJ1163758.1"/>
    <property type="molecule type" value="Genomic_DNA"/>
</dbReference>
<dbReference type="AlphaFoldDB" id="A0AAV7SI58"/>
<proteinExistence type="predicted"/>
<evidence type="ECO:0000313" key="2">
    <source>
        <dbReference type="Proteomes" id="UP001066276"/>
    </source>
</evidence>
<organism evidence="1 2">
    <name type="scientific">Pleurodeles waltl</name>
    <name type="common">Iberian ribbed newt</name>
    <dbReference type="NCBI Taxonomy" id="8319"/>
    <lineage>
        <taxon>Eukaryota</taxon>
        <taxon>Metazoa</taxon>
        <taxon>Chordata</taxon>
        <taxon>Craniata</taxon>
        <taxon>Vertebrata</taxon>
        <taxon>Euteleostomi</taxon>
        <taxon>Amphibia</taxon>
        <taxon>Batrachia</taxon>
        <taxon>Caudata</taxon>
        <taxon>Salamandroidea</taxon>
        <taxon>Salamandridae</taxon>
        <taxon>Pleurodelinae</taxon>
        <taxon>Pleurodeles</taxon>
    </lineage>
</organism>
<name>A0AAV7SI58_PLEWA</name>
<gene>
    <name evidence="1" type="ORF">NDU88_004211</name>
</gene>
<evidence type="ECO:0000313" key="1">
    <source>
        <dbReference type="EMBL" id="KAJ1163758.1"/>
    </source>
</evidence>
<comment type="caution">
    <text evidence="1">The sequence shown here is derived from an EMBL/GenBank/DDBJ whole genome shotgun (WGS) entry which is preliminary data.</text>
</comment>
<reference evidence="1" key="1">
    <citation type="journal article" date="2022" name="bioRxiv">
        <title>Sequencing and chromosome-scale assembly of the giantPleurodeles waltlgenome.</title>
        <authorList>
            <person name="Brown T."/>
            <person name="Elewa A."/>
            <person name="Iarovenko S."/>
            <person name="Subramanian E."/>
            <person name="Araus A.J."/>
            <person name="Petzold A."/>
            <person name="Susuki M."/>
            <person name="Suzuki K.-i.T."/>
            <person name="Hayashi T."/>
            <person name="Toyoda A."/>
            <person name="Oliveira C."/>
            <person name="Osipova E."/>
            <person name="Leigh N.D."/>
            <person name="Simon A."/>
            <person name="Yun M.H."/>
        </authorList>
    </citation>
    <scope>NUCLEOTIDE SEQUENCE</scope>
    <source>
        <strain evidence="1">20211129_DDA</strain>
        <tissue evidence="1">Liver</tissue>
    </source>
</reference>
<keyword evidence="2" id="KW-1185">Reference proteome</keyword>